<evidence type="ECO:0000259" key="10">
    <source>
        <dbReference type="Pfam" id="PF01895"/>
    </source>
</evidence>
<feature type="region of interest" description="Disordered" evidence="9">
    <location>
        <begin position="219"/>
        <end position="250"/>
    </location>
</feature>
<sequence length="250" mass="27894">MAEHIVTSYEDELKFIIRRISEMGGQAERMVEQSVSALMRSDWSLAQSVVADDVLLDAVQREIDERAIRTIAKRQPMAIDLREIVGAIRISNDLERIGDLAKNTAKRVIAVHEHSQPLQLVRGLEHLSELALEQLKEVLDAYATRNEKQALAVRDSDENIDAVYTSIFRELLTYMMEDPRNITACTHLLFSAKNIERIGDHATNIAETVYYIKTGEQMEAERPKGDQTPSLAHTDVTTPPAPGQSGASAG</sequence>
<keyword evidence="12" id="KW-1185">Reference proteome</keyword>
<keyword evidence="5 8" id="KW-0963">Cytoplasm</keyword>
<dbReference type="GO" id="GO:0030643">
    <property type="term" value="P:intracellular phosphate ion homeostasis"/>
    <property type="evidence" value="ECO:0007669"/>
    <property type="project" value="InterPro"/>
</dbReference>
<dbReference type="EMBL" id="JAJUWU010000030">
    <property type="protein sequence ID" value="MCE7030828.1"/>
    <property type="molecule type" value="Genomic_DNA"/>
</dbReference>
<keyword evidence="4 8" id="KW-0813">Transport</keyword>
<dbReference type="PANTHER" id="PTHR42930">
    <property type="entry name" value="PHOSPHATE-SPECIFIC TRANSPORT SYSTEM ACCESSORY PROTEIN PHOU"/>
    <property type="match status" value="1"/>
</dbReference>
<dbReference type="InterPro" id="IPR038078">
    <property type="entry name" value="PhoU-like_sf"/>
</dbReference>
<evidence type="ECO:0000313" key="11">
    <source>
        <dbReference type="EMBL" id="MCE7030828.1"/>
    </source>
</evidence>
<evidence type="ECO:0000256" key="8">
    <source>
        <dbReference type="PIRNR" id="PIRNR003107"/>
    </source>
</evidence>
<dbReference type="SUPFAM" id="SSF109755">
    <property type="entry name" value="PhoU-like"/>
    <property type="match status" value="1"/>
</dbReference>
<comment type="caution">
    <text evidence="11">The sequence shown here is derived from an EMBL/GenBank/DDBJ whole genome shotgun (WGS) entry which is preliminary data.</text>
</comment>
<dbReference type="Proteomes" id="UP001139035">
    <property type="component" value="Unassembled WGS sequence"/>
</dbReference>
<gene>
    <name evidence="11" type="primary">phoU</name>
    <name evidence="11" type="ORF">LZD57_22815</name>
</gene>
<proteinExistence type="inferred from homology"/>
<dbReference type="InterPro" id="IPR028366">
    <property type="entry name" value="PhoU"/>
</dbReference>
<comment type="subcellular location">
    <subcellularLocation>
        <location evidence="1 8">Cytoplasm</location>
    </subcellularLocation>
</comment>
<dbReference type="GO" id="GO:0045936">
    <property type="term" value="P:negative regulation of phosphate metabolic process"/>
    <property type="evidence" value="ECO:0007669"/>
    <property type="project" value="InterPro"/>
</dbReference>
<dbReference type="Gene3D" id="1.20.58.220">
    <property type="entry name" value="Phosphate transport system protein phou homolog 2, domain 2"/>
    <property type="match status" value="2"/>
</dbReference>
<comment type="subunit">
    <text evidence="3 8">Homodimer.</text>
</comment>
<keyword evidence="6 8" id="KW-0592">Phosphate transport</keyword>
<reference evidence="11" key="1">
    <citation type="submission" date="2022-01" db="EMBL/GenBank/DDBJ databases">
        <title>Jiella avicenniae sp. nov., a novel endophytic bacterium isolated from bark of Avicennia marina.</title>
        <authorList>
            <person name="Tuo L."/>
        </authorList>
    </citation>
    <scope>NUCLEOTIDE SEQUENCE</scope>
    <source>
        <strain evidence="11">CBK1P-4</strain>
    </source>
</reference>
<feature type="compositionally biased region" description="Polar residues" evidence="9">
    <location>
        <begin position="227"/>
        <end position="237"/>
    </location>
</feature>
<dbReference type="GO" id="GO:0005737">
    <property type="term" value="C:cytoplasm"/>
    <property type="evidence" value="ECO:0007669"/>
    <property type="project" value="UniProtKB-SubCell"/>
</dbReference>
<evidence type="ECO:0000313" key="12">
    <source>
        <dbReference type="Proteomes" id="UP001139035"/>
    </source>
</evidence>
<feature type="domain" description="PhoU" evidence="10">
    <location>
        <begin position="20"/>
        <end position="108"/>
    </location>
</feature>
<dbReference type="GO" id="GO:0006817">
    <property type="term" value="P:phosphate ion transport"/>
    <property type="evidence" value="ECO:0007669"/>
    <property type="project" value="UniProtKB-KW"/>
</dbReference>
<organism evidence="11 12">
    <name type="scientific">Jiella avicenniae</name>
    <dbReference type="NCBI Taxonomy" id="2907202"/>
    <lineage>
        <taxon>Bacteria</taxon>
        <taxon>Pseudomonadati</taxon>
        <taxon>Pseudomonadota</taxon>
        <taxon>Alphaproteobacteria</taxon>
        <taxon>Hyphomicrobiales</taxon>
        <taxon>Aurantimonadaceae</taxon>
        <taxon>Jiella</taxon>
    </lineage>
</organism>
<accession>A0A9X1P7Q7</accession>
<evidence type="ECO:0000256" key="7">
    <source>
        <dbReference type="ARBA" id="ARBA00056181"/>
    </source>
</evidence>
<protein>
    <recommendedName>
        <fullName evidence="8">Phosphate-specific transport system accessory protein PhoU</fullName>
    </recommendedName>
</protein>
<evidence type="ECO:0000256" key="2">
    <source>
        <dbReference type="ARBA" id="ARBA00008107"/>
    </source>
</evidence>
<evidence type="ECO:0000256" key="4">
    <source>
        <dbReference type="ARBA" id="ARBA00022448"/>
    </source>
</evidence>
<dbReference type="AlphaFoldDB" id="A0A9X1P7Q7"/>
<dbReference type="PANTHER" id="PTHR42930:SF3">
    <property type="entry name" value="PHOSPHATE-SPECIFIC TRANSPORT SYSTEM ACCESSORY PROTEIN PHOU"/>
    <property type="match status" value="1"/>
</dbReference>
<comment type="function">
    <text evidence="7 8">Plays a role in the regulation of phosphate uptake.</text>
</comment>
<name>A0A9X1P7Q7_9HYPH</name>
<dbReference type="FunFam" id="1.20.58.220:FF:000004">
    <property type="entry name" value="Phosphate-specific transport system accessory protein PhoU"/>
    <property type="match status" value="1"/>
</dbReference>
<dbReference type="NCBIfam" id="TIGR02135">
    <property type="entry name" value="phoU_full"/>
    <property type="match status" value="1"/>
</dbReference>
<comment type="similarity">
    <text evidence="2 8">Belongs to the PhoU family.</text>
</comment>
<dbReference type="RefSeq" id="WP_233721899.1">
    <property type="nucleotide sequence ID" value="NZ_JAJUWU010000030.1"/>
</dbReference>
<dbReference type="PIRSF" id="PIRSF003107">
    <property type="entry name" value="PhoU"/>
    <property type="match status" value="1"/>
</dbReference>
<evidence type="ECO:0000256" key="9">
    <source>
        <dbReference type="SAM" id="MobiDB-lite"/>
    </source>
</evidence>
<evidence type="ECO:0000256" key="5">
    <source>
        <dbReference type="ARBA" id="ARBA00022490"/>
    </source>
</evidence>
<dbReference type="Pfam" id="PF01895">
    <property type="entry name" value="PhoU"/>
    <property type="match status" value="2"/>
</dbReference>
<dbReference type="InterPro" id="IPR026022">
    <property type="entry name" value="PhoU_dom"/>
</dbReference>
<evidence type="ECO:0000256" key="1">
    <source>
        <dbReference type="ARBA" id="ARBA00004496"/>
    </source>
</evidence>
<feature type="domain" description="PhoU" evidence="10">
    <location>
        <begin position="124"/>
        <end position="209"/>
    </location>
</feature>
<evidence type="ECO:0000256" key="6">
    <source>
        <dbReference type="ARBA" id="ARBA00022592"/>
    </source>
</evidence>
<evidence type="ECO:0000256" key="3">
    <source>
        <dbReference type="ARBA" id="ARBA00011738"/>
    </source>
</evidence>